<evidence type="ECO:0000313" key="5">
    <source>
        <dbReference type="EMBL" id="QVT79604.1"/>
    </source>
</evidence>
<dbReference type="Pfam" id="PF10646">
    <property type="entry name" value="Germane"/>
    <property type="match status" value="1"/>
</dbReference>
<feature type="chain" id="PRO_5045894940" description="GerMN domain-containing protein" evidence="2">
    <location>
        <begin position="36"/>
        <end position="325"/>
    </location>
</feature>
<evidence type="ECO:0000256" key="1">
    <source>
        <dbReference type="SAM" id="MobiDB-lite"/>
    </source>
</evidence>
<evidence type="ECO:0000259" key="4">
    <source>
        <dbReference type="Pfam" id="PF10648"/>
    </source>
</evidence>
<feature type="compositionally biased region" description="Low complexity" evidence="1">
    <location>
        <begin position="40"/>
        <end position="74"/>
    </location>
</feature>
<name>A0ABX8EGH3_9ACTN</name>
<keyword evidence="2" id="KW-0732">Signal</keyword>
<feature type="domain" description="Bacterial spore germination immunoglobulin-like" evidence="4">
    <location>
        <begin position="228"/>
        <end position="311"/>
    </location>
</feature>
<reference evidence="5 6" key="1">
    <citation type="submission" date="2021-05" db="EMBL/GenBank/DDBJ databases">
        <title>Complete genome of Nocardioides aquaticus KCTC 9944T isolated from meromictic and hypersaline Ekho Lake, Antarctica.</title>
        <authorList>
            <person name="Hwang K."/>
            <person name="Kim K.M."/>
            <person name="Choe H."/>
        </authorList>
    </citation>
    <scope>NUCLEOTIDE SEQUENCE [LARGE SCALE GENOMIC DNA]</scope>
    <source>
        <strain evidence="5 6">KCTC 9944</strain>
    </source>
</reference>
<feature type="region of interest" description="Disordered" evidence="1">
    <location>
        <begin position="302"/>
        <end position="325"/>
    </location>
</feature>
<feature type="signal peptide" evidence="2">
    <location>
        <begin position="1"/>
        <end position="35"/>
    </location>
</feature>
<proteinExistence type="predicted"/>
<evidence type="ECO:0008006" key="7">
    <source>
        <dbReference type="Google" id="ProtNLM"/>
    </source>
</evidence>
<gene>
    <name evidence="5" type="ORF">ENKNEFLB_01987</name>
</gene>
<evidence type="ECO:0000259" key="3">
    <source>
        <dbReference type="Pfam" id="PF10646"/>
    </source>
</evidence>
<dbReference type="InterPro" id="IPR018911">
    <property type="entry name" value="Gmad2_Ig-like_dom"/>
</dbReference>
<dbReference type="Proteomes" id="UP000679307">
    <property type="component" value="Chromosome"/>
</dbReference>
<evidence type="ECO:0000313" key="6">
    <source>
        <dbReference type="Proteomes" id="UP000679307"/>
    </source>
</evidence>
<dbReference type="InterPro" id="IPR019606">
    <property type="entry name" value="GerMN"/>
</dbReference>
<protein>
    <recommendedName>
        <fullName evidence="7">GerMN domain-containing protein</fullName>
    </recommendedName>
</protein>
<evidence type="ECO:0000256" key="2">
    <source>
        <dbReference type="SAM" id="SignalP"/>
    </source>
</evidence>
<organism evidence="5 6">
    <name type="scientific">Nocardioides aquaticus</name>
    <dbReference type="NCBI Taxonomy" id="160826"/>
    <lineage>
        <taxon>Bacteria</taxon>
        <taxon>Bacillati</taxon>
        <taxon>Actinomycetota</taxon>
        <taxon>Actinomycetes</taxon>
        <taxon>Propionibacteriales</taxon>
        <taxon>Nocardioidaceae</taxon>
        <taxon>Nocardioides</taxon>
    </lineage>
</organism>
<feature type="domain" description="GerMN" evidence="3">
    <location>
        <begin position="91"/>
        <end position="187"/>
    </location>
</feature>
<dbReference type="Pfam" id="PF10648">
    <property type="entry name" value="Gmad2"/>
    <property type="match status" value="1"/>
</dbReference>
<accession>A0ABX8EGH3</accession>
<feature type="region of interest" description="Disordered" evidence="1">
    <location>
        <begin position="40"/>
        <end position="93"/>
    </location>
</feature>
<dbReference type="EMBL" id="CP075371">
    <property type="protein sequence ID" value="QVT79604.1"/>
    <property type="molecule type" value="Genomic_DNA"/>
</dbReference>
<sequence length="325" mass="34018">MGRMWSHSAAPHHRHRRHRAIALGLAGGLSLAALAGCGDDAAEDAAASDPSDAASATPTEEAEPSGEASATPTEEPSEETEEPTSTTTVPVYVVGDTPQGQRLFREFRSVEATDPLVAAGEMLTGGSTLDPDYDSLLPTGSFADVRQGDDGFEVVLEDESWTERPEGMTAAQAKLAVQQVVYTLQGVAQEREPLRAFAEDGGEPTTLLGVPTARGVNAAPQLQTLGLVNVTMPEEATVVSDTFTATGVASSFEGNVPWEVRSGGEVVQEGFATADGYLDRLYPWSAEVDVSALDPGTYTFAAMTSDPSDGEGAGPTEDTKTIRVE</sequence>
<keyword evidence="6" id="KW-1185">Reference proteome</keyword>